<gene>
    <name evidence="12" type="ORF">IDM40_25520</name>
</gene>
<feature type="domain" description="Rieske" evidence="11">
    <location>
        <begin position="51"/>
        <end position="143"/>
    </location>
</feature>
<dbReference type="RefSeq" id="WP_193124617.1">
    <property type="nucleotide sequence ID" value="NZ_JADBGI010000032.1"/>
</dbReference>
<keyword evidence="7" id="KW-1015">Disulfide bond</keyword>
<sequence>MCNCSPSRRTAFGALGAGAVTTTLAACGGPSGGEGAEEDPGTPSPAPETGEVLTSTGDVPVGGGTVLEEHQVVVTQPEEGTFRAFSTACTHEGCPVDAVEDGQIVCPCHDSRFSVADGAPEDGPAQAPLEEFEVTVEGDDVVFA</sequence>
<evidence type="ECO:0000256" key="9">
    <source>
        <dbReference type="SAM" id="MobiDB-lite"/>
    </source>
</evidence>
<dbReference type="Gene3D" id="2.102.10.10">
    <property type="entry name" value="Rieske [2Fe-2S] iron-sulphur domain"/>
    <property type="match status" value="1"/>
</dbReference>
<evidence type="ECO:0000313" key="13">
    <source>
        <dbReference type="Proteomes" id="UP000806528"/>
    </source>
</evidence>
<dbReference type="InterPro" id="IPR014349">
    <property type="entry name" value="Rieske_Fe-S_prot"/>
</dbReference>
<organism evidence="12 13">
    <name type="scientific">Nocardiopsis coralli</name>
    <dbReference type="NCBI Taxonomy" id="2772213"/>
    <lineage>
        <taxon>Bacteria</taxon>
        <taxon>Bacillati</taxon>
        <taxon>Actinomycetota</taxon>
        <taxon>Actinomycetes</taxon>
        <taxon>Streptosporangiales</taxon>
        <taxon>Nocardiopsidaceae</taxon>
        <taxon>Nocardiopsis</taxon>
    </lineage>
</organism>
<evidence type="ECO:0000256" key="10">
    <source>
        <dbReference type="SAM" id="SignalP"/>
    </source>
</evidence>
<protein>
    <recommendedName>
        <fullName evidence="2">Cytochrome bc1 complex Rieske iron-sulfur subunit</fullName>
    </recommendedName>
    <alternativeName>
        <fullName evidence="8">Cytochrome bc1 reductase complex subunit QcrA</fullName>
    </alternativeName>
</protein>
<evidence type="ECO:0000256" key="2">
    <source>
        <dbReference type="ARBA" id="ARBA00015816"/>
    </source>
</evidence>
<evidence type="ECO:0000313" key="12">
    <source>
        <dbReference type="EMBL" id="MBE3002031.1"/>
    </source>
</evidence>
<dbReference type="PANTHER" id="PTHR10134">
    <property type="entry name" value="CYTOCHROME B-C1 COMPLEX SUBUNIT RIESKE, MITOCHONDRIAL"/>
    <property type="match status" value="1"/>
</dbReference>
<keyword evidence="10" id="KW-0732">Signal</keyword>
<proteinExistence type="predicted"/>
<keyword evidence="13" id="KW-1185">Reference proteome</keyword>
<dbReference type="Pfam" id="PF00355">
    <property type="entry name" value="Rieske"/>
    <property type="match status" value="1"/>
</dbReference>
<dbReference type="EMBL" id="JADBGI010000032">
    <property type="protein sequence ID" value="MBE3002031.1"/>
    <property type="molecule type" value="Genomic_DNA"/>
</dbReference>
<keyword evidence="3" id="KW-0001">2Fe-2S</keyword>
<feature type="chain" id="PRO_5046462709" description="Cytochrome bc1 complex Rieske iron-sulfur subunit" evidence="10">
    <location>
        <begin position="26"/>
        <end position="144"/>
    </location>
</feature>
<keyword evidence="6" id="KW-0411">Iron-sulfur</keyword>
<keyword evidence="5" id="KW-0408">Iron</keyword>
<evidence type="ECO:0000256" key="3">
    <source>
        <dbReference type="ARBA" id="ARBA00022714"/>
    </source>
</evidence>
<evidence type="ECO:0000256" key="8">
    <source>
        <dbReference type="ARBA" id="ARBA00029586"/>
    </source>
</evidence>
<evidence type="ECO:0000256" key="7">
    <source>
        <dbReference type="ARBA" id="ARBA00023157"/>
    </source>
</evidence>
<feature type="signal peptide" evidence="10">
    <location>
        <begin position="1"/>
        <end position="25"/>
    </location>
</feature>
<comment type="function">
    <text evidence="1">Iron-sulfur subunit of the cytochrome bc1 complex, an essential component of the respiratory electron transport chain required for ATP synthesis. The bc1 complex catalyzes the oxidation of menaquinol and the reduction of cytochrome c in the respiratory chain. The bc1 complex operates through a Q-cycle mechanism that couples electron transfer to generation of the proton gradient that drives ATP synthesis.</text>
</comment>
<feature type="region of interest" description="Disordered" evidence="9">
    <location>
        <begin position="28"/>
        <end position="63"/>
    </location>
</feature>
<dbReference type="PROSITE" id="PS51296">
    <property type="entry name" value="RIESKE"/>
    <property type="match status" value="1"/>
</dbReference>
<comment type="caution">
    <text evidence="12">The sequence shown here is derived from an EMBL/GenBank/DDBJ whole genome shotgun (WGS) entry which is preliminary data.</text>
</comment>
<dbReference type="InterPro" id="IPR036922">
    <property type="entry name" value="Rieske_2Fe-2S_sf"/>
</dbReference>
<evidence type="ECO:0000256" key="6">
    <source>
        <dbReference type="ARBA" id="ARBA00023014"/>
    </source>
</evidence>
<evidence type="ECO:0000259" key="11">
    <source>
        <dbReference type="PROSITE" id="PS51296"/>
    </source>
</evidence>
<dbReference type="InterPro" id="IPR017941">
    <property type="entry name" value="Rieske_2Fe-2S"/>
</dbReference>
<dbReference type="Proteomes" id="UP000806528">
    <property type="component" value="Unassembled WGS sequence"/>
</dbReference>
<keyword evidence="4" id="KW-0479">Metal-binding</keyword>
<name>A0ABR9PDX9_9ACTN</name>
<evidence type="ECO:0000256" key="4">
    <source>
        <dbReference type="ARBA" id="ARBA00022723"/>
    </source>
</evidence>
<reference evidence="12 13" key="1">
    <citation type="submission" date="2020-09" db="EMBL/GenBank/DDBJ databases">
        <title>Diversity and distribution of actinomycetes associated with coral in the coast of Hainan.</title>
        <authorList>
            <person name="Li F."/>
        </authorList>
    </citation>
    <scope>NUCLEOTIDE SEQUENCE [LARGE SCALE GENOMIC DNA]</scope>
    <source>
        <strain evidence="12 13">HNM0947</strain>
    </source>
</reference>
<dbReference type="SUPFAM" id="SSF50022">
    <property type="entry name" value="ISP domain"/>
    <property type="match status" value="1"/>
</dbReference>
<accession>A0ABR9PDX9</accession>
<evidence type="ECO:0000256" key="5">
    <source>
        <dbReference type="ARBA" id="ARBA00023004"/>
    </source>
</evidence>
<dbReference type="CDD" id="cd03467">
    <property type="entry name" value="Rieske"/>
    <property type="match status" value="1"/>
</dbReference>
<evidence type="ECO:0000256" key="1">
    <source>
        <dbReference type="ARBA" id="ARBA00002494"/>
    </source>
</evidence>